<dbReference type="EMBL" id="MDZC01000057">
    <property type="protein sequence ID" value="OGX85556.1"/>
    <property type="molecule type" value="Genomic_DNA"/>
</dbReference>
<dbReference type="PROSITE" id="PS50005">
    <property type="entry name" value="TPR"/>
    <property type="match status" value="1"/>
</dbReference>
<dbReference type="PRINTS" id="PR00344">
    <property type="entry name" value="BCTRLSENSOR"/>
</dbReference>
<keyword evidence="5" id="KW-0812">Transmembrane</keyword>
<feature type="signal peptide" evidence="6">
    <location>
        <begin position="1"/>
        <end position="31"/>
    </location>
</feature>
<reference evidence="8 9" key="1">
    <citation type="submission" date="2016-08" db="EMBL/GenBank/DDBJ databases">
        <title>Hymenobacter coccineus sp. nov., Hymenobacter lapidarius sp. nov. and Hymenobacter glacialis sp. nov., isolated from Antarctic soil.</title>
        <authorList>
            <person name="Sedlacek I."/>
            <person name="Kralova S."/>
            <person name="Kyrova K."/>
            <person name="Maslanova I."/>
            <person name="Stankova E."/>
            <person name="Vrbovska V."/>
            <person name="Nemec M."/>
            <person name="Bartak M."/>
            <person name="Svec P."/>
            <person name="Busse H.-J."/>
            <person name="Pantucek R."/>
        </authorList>
    </citation>
    <scope>NUCLEOTIDE SEQUENCE [LARGE SCALE GENOMIC DNA]</scope>
    <source>
        <strain evidence="8 9">CCM 8648</strain>
    </source>
</reference>
<feature type="transmembrane region" description="Helical" evidence="5">
    <location>
        <begin position="469"/>
        <end position="489"/>
    </location>
</feature>
<dbReference type="InterPro" id="IPR036097">
    <property type="entry name" value="HisK_dim/P_sf"/>
</dbReference>
<dbReference type="Gene3D" id="3.30.565.10">
    <property type="entry name" value="Histidine kinase-like ATPase, C-terminal domain"/>
    <property type="match status" value="1"/>
</dbReference>
<dbReference type="PANTHER" id="PTHR43065:SF42">
    <property type="entry name" value="TWO-COMPONENT SENSOR PPRA"/>
    <property type="match status" value="1"/>
</dbReference>
<gene>
    <name evidence="8" type="ORF">BEN48_01610</name>
</gene>
<dbReference type="InterPro" id="IPR036890">
    <property type="entry name" value="HATPase_C_sf"/>
</dbReference>
<evidence type="ECO:0000259" key="7">
    <source>
        <dbReference type="PROSITE" id="PS50109"/>
    </source>
</evidence>
<feature type="repeat" description="TPR" evidence="4">
    <location>
        <begin position="261"/>
        <end position="294"/>
    </location>
</feature>
<dbReference type="RefSeq" id="WP_070734120.1">
    <property type="nucleotide sequence ID" value="NZ_MDZC01000057.1"/>
</dbReference>
<comment type="catalytic activity">
    <reaction evidence="1">
        <text>ATP + protein L-histidine = ADP + protein N-phospho-L-histidine.</text>
        <dbReference type="EC" id="2.7.13.3"/>
    </reaction>
</comment>
<dbReference type="SUPFAM" id="SSF47384">
    <property type="entry name" value="Homodimeric domain of signal transducing histidine kinase"/>
    <property type="match status" value="1"/>
</dbReference>
<evidence type="ECO:0000256" key="4">
    <source>
        <dbReference type="PROSITE-ProRule" id="PRU00339"/>
    </source>
</evidence>
<dbReference type="InterPro" id="IPR004358">
    <property type="entry name" value="Sig_transdc_His_kin-like_C"/>
</dbReference>
<protein>
    <recommendedName>
        <fullName evidence="2">histidine kinase</fullName>
        <ecNumber evidence="2">2.7.13.3</ecNumber>
    </recommendedName>
</protein>
<dbReference type="InterPro" id="IPR003594">
    <property type="entry name" value="HATPase_dom"/>
</dbReference>
<evidence type="ECO:0000256" key="5">
    <source>
        <dbReference type="SAM" id="Phobius"/>
    </source>
</evidence>
<dbReference type="CDD" id="cd00082">
    <property type="entry name" value="HisKA"/>
    <property type="match status" value="1"/>
</dbReference>
<proteinExistence type="predicted"/>
<dbReference type="Pfam" id="PF02518">
    <property type="entry name" value="HATPase_c"/>
    <property type="match status" value="1"/>
</dbReference>
<keyword evidence="5" id="KW-0472">Membrane</keyword>
<dbReference type="GO" id="GO:0000155">
    <property type="term" value="F:phosphorelay sensor kinase activity"/>
    <property type="evidence" value="ECO:0007669"/>
    <property type="project" value="InterPro"/>
</dbReference>
<dbReference type="InterPro" id="IPR005467">
    <property type="entry name" value="His_kinase_dom"/>
</dbReference>
<evidence type="ECO:0000313" key="9">
    <source>
        <dbReference type="Proteomes" id="UP000177791"/>
    </source>
</evidence>
<comment type="caution">
    <text evidence="8">The sequence shown here is derived from an EMBL/GenBank/DDBJ whole genome shotgun (WGS) entry which is preliminary data.</text>
</comment>
<dbReference type="Gene3D" id="1.25.40.10">
    <property type="entry name" value="Tetratricopeptide repeat domain"/>
    <property type="match status" value="1"/>
</dbReference>
<sequence>MPFFLLHLPPRSRRGWLLPLLLLLLSGPLAAQTTPAHRYWEADGDSLRRVLATQRADTARLRTLLHMFYVGGYRSPSDYDSLFQERIRLLRRLKRPEARAHQLFYADYQLSKVKADPATRLRNLQATVEAFDSVGRPASGPLSGIGALFRELNQVEARETYLLAKVAQYEARGARENLASCHHLLGFPFAKRGDYNQAISHYLRAADLYSTFRRSGQENELKVVGASYADWGNPVKALLFLRQSLAVGAKLPRRKGIDQYAFTYRNMAQAYRQLRNYPAALRYADKALAGVPTDTTQNYATLLPIQRAYGLVLKSAVLLDLRRGAEAISLLVRAQQLADSVKIPINTTHGDLELDATWARYYAVSGEPARAEQAWLTAYRKARELKIVPLRLAYLQELADFYAQRGQDAPAGRYARLGLALSDSLRTQQGRFQVAGYEAERAEQAQQQRIAALRLTQVQDAARARRQRYVLGATLAGLALLASLGFVLWRANRQKQQANEQLSRLNEAVTSQKYDLQTQRDQLDTSLTKLRATQAQLIQKEKMASLGELTAGIAHEIQNPLNFVNNFSEVSTELLEELAEEQARPARDAGLETELVGDLRQNLTKITLHGKRAAGIVRGMLEHSRTNSGERAPTDVNALADEYLRLAYQGLRAKDKFFNAALQTDLAPGLPLVEAVAGDLGRVLLNLFSNAFYAVQKRQQASQPDYIPTVSVSTKRVGDTVEIRVMDNGTGMPSEVQAKIFQPFFTTKPTGEGTGLGLSLSHDIIALGHGGTLSVESQQEGGAEFIISLPC</sequence>
<evidence type="ECO:0000256" key="3">
    <source>
        <dbReference type="ARBA" id="ARBA00022553"/>
    </source>
</evidence>
<dbReference type="SMART" id="SM00028">
    <property type="entry name" value="TPR"/>
    <property type="match status" value="3"/>
</dbReference>
<dbReference type="SUPFAM" id="SSF55874">
    <property type="entry name" value="ATPase domain of HSP90 chaperone/DNA topoisomerase II/histidine kinase"/>
    <property type="match status" value="1"/>
</dbReference>
<dbReference type="InterPro" id="IPR003661">
    <property type="entry name" value="HisK_dim/P_dom"/>
</dbReference>
<dbReference type="PANTHER" id="PTHR43065">
    <property type="entry name" value="SENSOR HISTIDINE KINASE"/>
    <property type="match status" value="1"/>
</dbReference>
<organism evidence="8 9">
    <name type="scientific">Hymenobacter glacialis</name>
    <dbReference type="NCBI Taxonomy" id="1908236"/>
    <lineage>
        <taxon>Bacteria</taxon>
        <taxon>Pseudomonadati</taxon>
        <taxon>Bacteroidota</taxon>
        <taxon>Cytophagia</taxon>
        <taxon>Cytophagales</taxon>
        <taxon>Hymenobacteraceae</taxon>
        <taxon>Hymenobacter</taxon>
    </lineage>
</organism>
<dbReference type="STRING" id="1908236.BEN48_01610"/>
<keyword evidence="4" id="KW-0802">TPR repeat</keyword>
<evidence type="ECO:0000313" key="8">
    <source>
        <dbReference type="EMBL" id="OGX85556.1"/>
    </source>
</evidence>
<evidence type="ECO:0000256" key="2">
    <source>
        <dbReference type="ARBA" id="ARBA00012438"/>
    </source>
</evidence>
<dbReference type="InterPro" id="IPR019734">
    <property type="entry name" value="TPR_rpt"/>
</dbReference>
<name>A0A1G1T3W6_9BACT</name>
<feature type="chain" id="PRO_5009578835" description="histidine kinase" evidence="6">
    <location>
        <begin position="32"/>
        <end position="791"/>
    </location>
</feature>
<dbReference type="Proteomes" id="UP000177791">
    <property type="component" value="Unassembled WGS sequence"/>
</dbReference>
<dbReference type="PROSITE" id="PS50109">
    <property type="entry name" value="HIS_KIN"/>
    <property type="match status" value="1"/>
</dbReference>
<keyword evidence="5" id="KW-1133">Transmembrane helix</keyword>
<dbReference type="Gene3D" id="1.10.287.130">
    <property type="match status" value="1"/>
</dbReference>
<keyword evidence="6" id="KW-0732">Signal</keyword>
<dbReference type="SUPFAM" id="SSF48452">
    <property type="entry name" value="TPR-like"/>
    <property type="match status" value="1"/>
</dbReference>
<dbReference type="EC" id="2.7.13.3" evidence="2"/>
<dbReference type="InterPro" id="IPR011990">
    <property type="entry name" value="TPR-like_helical_dom_sf"/>
</dbReference>
<evidence type="ECO:0000256" key="1">
    <source>
        <dbReference type="ARBA" id="ARBA00000085"/>
    </source>
</evidence>
<dbReference type="CDD" id="cd00075">
    <property type="entry name" value="HATPase"/>
    <property type="match status" value="1"/>
</dbReference>
<keyword evidence="3" id="KW-0597">Phosphoprotein</keyword>
<accession>A0A1G1T3W6</accession>
<dbReference type="SMART" id="SM00388">
    <property type="entry name" value="HisKA"/>
    <property type="match status" value="1"/>
</dbReference>
<feature type="domain" description="Histidine kinase" evidence="7">
    <location>
        <begin position="552"/>
        <end position="791"/>
    </location>
</feature>
<evidence type="ECO:0000256" key="6">
    <source>
        <dbReference type="SAM" id="SignalP"/>
    </source>
</evidence>
<dbReference type="AlphaFoldDB" id="A0A1G1T3W6"/>
<dbReference type="SMART" id="SM00387">
    <property type="entry name" value="HATPase_c"/>
    <property type="match status" value="1"/>
</dbReference>
<keyword evidence="9" id="KW-1185">Reference proteome</keyword>